<dbReference type="HOGENOM" id="CLU_102880_5_0_9"/>
<reference evidence="2 3" key="1">
    <citation type="submission" date="2013-02" db="EMBL/GenBank/DDBJ databases">
        <title>The Genome Sequence of Enterococcus pallens BAA-351.</title>
        <authorList>
            <consortium name="The Broad Institute Genome Sequencing Platform"/>
            <consortium name="The Broad Institute Genome Sequencing Center for Infectious Disease"/>
            <person name="Earl A.M."/>
            <person name="Gilmore M.S."/>
            <person name="Lebreton F."/>
            <person name="Walker B."/>
            <person name="Young S.K."/>
            <person name="Zeng Q."/>
            <person name="Gargeya S."/>
            <person name="Fitzgerald M."/>
            <person name="Haas B."/>
            <person name="Abouelleil A."/>
            <person name="Alvarado L."/>
            <person name="Arachchi H.M."/>
            <person name="Berlin A.M."/>
            <person name="Chapman S.B."/>
            <person name="Dewar J."/>
            <person name="Goldberg J."/>
            <person name="Griggs A."/>
            <person name="Gujja S."/>
            <person name="Hansen M."/>
            <person name="Howarth C."/>
            <person name="Imamovic A."/>
            <person name="Larimer J."/>
            <person name="McCowan C."/>
            <person name="Murphy C."/>
            <person name="Neiman D."/>
            <person name="Pearson M."/>
            <person name="Priest M."/>
            <person name="Roberts A."/>
            <person name="Saif S."/>
            <person name="Shea T."/>
            <person name="Sisk P."/>
            <person name="Sykes S."/>
            <person name="Wortman J."/>
            <person name="Nusbaum C."/>
            <person name="Birren B."/>
        </authorList>
    </citation>
    <scope>NUCLEOTIDE SEQUENCE [LARGE SCALE GENOMIC DNA]</scope>
    <source>
        <strain evidence="2 3">ATCC BAA-351</strain>
    </source>
</reference>
<dbReference type="AlphaFoldDB" id="R2T5J7"/>
<name>R2T5J7_9ENTE</name>
<dbReference type="eggNOG" id="ENOG5031E6F">
    <property type="taxonomic scope" value="Bacteria"/>
</dbReference>
<dbReference type="PATRIC" id="fig|1158607.3.peg.1458"/>
<dbReference type="RefSeq" id="WP_010756496.1">
    <property type="nucleotide sequence ID" value="NZ_ASWD01000002.1"/>
</dbReference>
<feature type="transmembrane region" description="Helical" evidence="1">
    <location>
        <begin position="148"/>
        <end position="168"/>
    </location>
</feature>
<proteinExistence type="predicted"/>
<keyword evidence="1" id="KW-0812">Transmembrane</keyword>
<dbReference type="EMBL" id="AJAQ01000011">
    <property type="protein sequence ID" value="EOH95509.1"/>
    <property type="molecule type" value="Genomic_DNA"/>
</dbReference>
<keyword evidence="1" id="KW-1133">Transmembrane helix</keyword>
<protein>
    <recommendedName>
        <fullName evidence="4">ABC-2 transporter permease</fullName>
    </recommendedName>
</protein>
<dbReference type="InterPro" id="IPR025699">
    <property type="entry name" value="ABC2_memb-like"/>
</dbReference>
<evidence type="ECO:0000313" key="3">
    <source>
        <dbReference type="Proteomes" id="UP000013782"/>
    </source>
</evidence>
<evidence type="ECO:0000313" key="2">
    <source>
        <dbReference type="EMBL" id="EOH95509.1"/>
    </source>
</evidence>
<accession>R2T5J7</accession>
<sequence length="218" mass="24277">MKGLYIKDIRLLLKQKTFFLVIICLSIFNSLNLKNIAVVPSLMIFFLVSLVFTTIAYDEVDHGLIFLFTLPISRKKYVGEKYLLSIGTIGVALLLSLGIIVVMNKIQNQSIAAEKLLFIFGFVCLLGLLYMSLLMPIYFKFGAEQSRLILMLVIGTVLFLSFAGSYLAEKMDINVANKLNTILSQPAWLLILVSLVIVAIAAALSYVISVSIVKKKEL</sequence>
<evidence type="ECO:0000256" key="1">
    <source>
        <dbReference type="SAM" id="Phobius"/>
    </source>
</evidence>
<dbReference type="Proteomes" id="UP000013782">
    <property type="component" value="Unassembled WGS sequence"/>
</dbReference>
<feature type="transmembrane region" description="Helical" evidence="1">
    <location>
        <begin position="37"/>
        <end position="57"/>
    </location>
</feature>
<keyword evidence="1" id="KW-0472">Membrane</keyword>
<dbReference type="STRING" id="160454.RV10_GL001243"/>
<organism evidence="2 3">
    <name type="scientific">Enterococcus pallens ATCC BAA-351</name>
    <dbReference type="NCBI Taxonomy" id="1158607"/>
    <lineage>
        <taxon>Bacteria</taxon>
        <taxon>Bacillati</taxon>
        <taxon>Bacillota</taxon>
        <taxon>Bacilli</taxon>
        <taxon>Lactobacillales</taxon>
        <taxon>Enterococcaceae</taxon>
        <taxon>Enterococcus</taxon>
    </lineage>
</organism>
<feature type="transmembrane region" description="Helical" evidence="1">
    <location>
        <begin position="188"/>
        <end position="213"/>
    </location>
</feature>
<feature type="transmembrane region" description="Helical" evidence="1">
    <location>
        <begin position="82"/>
        <end position="104"/>
    </location>
</feature>
<dbReference type="OrthoDB" id="2313863at2"/>
<keyword evidence="3" id="KW-1185">Reference proteome</keyword>
<dbReference type="Pfam" id="PF13346">
    <property type="entry name" value="ABC2_membrane_5"/>
    <property type="match status" value="1"/>
</dbReference>
<evidence type="ECO:0008006" key="4">
    <source>
        <dbReference type="Google" id="ProtNLM"/>
    </source>
</evidence>
<gene>
    <name evidence="2" type="ORF">UAU_01471</name>
</gene>
<feature type="transmembrane region" description="Helical" evidence="1">
    <location>
        <begin position="116"/>
        <end position="139"/>
    </location>
</feature>
<comment type="caution">
    <text evidence="2">The sequence shown here is derived from an EMBL/GenBank/DDBJ whole genome shotgun (WGS) entry which is preliminary data.</text>
</comment>